<keyword evidence="1" id="KW-0472">Membrane</keyword>
<keyword evidence="3" id="KW-1185">Reference proteome</keyword>
<evidence type="ECO:0000313" key="2">
    <source>
        <dbReference type="EMBL" id="TNV88074.1"/>
    </source>
</evidence>
<dbReference type="EMBL" id="RRYP01000080">
    <property type="protein sequence ID" value="TNV88074.1"/>
    <property type="molecule type" value="Genomic_DNA"/>
</dbReference>
<evidence type="ECO:0000256" key="1">
    <source>
        <dbReference type="SAM" id="Phobius"/>
    </source>
</evidence>
<keyword evidence="1" id="KW-1133">Transmembrane helix</keyword>
<proteinExistence type="predicted"/>
<sequence length="127" mass="14558">MESTYWRHVLYVKYNLLVPQNSHGVLIKIHSRKPFLMRQTFPTLLQAHNLSGYIIFIKGVGALFLPFSLIGLRQPCVQLPYRQPNPRYSQRMLTGLLTMFMSQSAQSGTQVAQLQTQVTIQSPDYSS</sequence>
<feature type="transmembrane region" description="Helical" evidence="1">
    <location>
        <begin position="50"/>
        <end position="72"/>
    </location>
</feature>
<dbReference type="Proteomes" id="UP000785679">
    <property type="component" value="Unassembled WGS sequence"/>
</dbReference>
<name>A0A8J8P8V8_HALGN</name>
<reference evidence="2" key="1">
    <citation type="submission" date="2019-06" db="EMBL/GenBank/DDBJ databases">
        <authorList>
            <person name="Zheng W."/>
        </authorList>
    </citation>
    <scope>NUCLEOTIDE SEQUENCE</scope>
    <source>
        <strain evidence="2">QDHG01</strain>
    </source>
</reference>
<keyword evidence="1" id="KW-0812">Transmembrane</keyword>
<comment type="caution">
    <text evidence="2">The sequence shown here is derived from an EMBL/GenBank/DDBJ whole genome shotgun (WGS) entry which is preliminary data.</text>
</comment>
<dbReference type="AlphaFoldDB" id="A0A8J8P8V8"/>
<evidence type="ECO:0000313" key="3">
    <source>
        <dbReference type="Proteomes" id="UP000785679"/>
    </source>
</evidence>
<gene>
    <name evidence="2" type="ORF">FGO68_gene10834</name>
</gene>
<accession>A0A8J8P8V8</accession>
<protein>
    <submittedName>
        <fullName evidence="2">Uncharacterized protein</fullName>
    </submittedName>
</protein>
<organism evidence="2 3">
    <name type="scientific">Halteria grandinella</name>
    <dbReference type="NCBI Taxonomy" id="5974"/>
    <lineage>
        <taxon>Eukaryota</taxon>
        <taxon>Sar</taxon>
        <taxon>Alveolata</taxon>
        <taxon>Ciliophora</taxon>
        <taxon>Intramacronucleata</taxon>
        <taxon>Spirotrichea</taxon>
        <taxon>Stichotrichia</taxon>
        <taxon>Sporadotrichida</taxon>
        <taxon>Halteriidae</taxon>
        <taxon>Halteria</taxon>
    </lineage>
</organism>